<keyword evidence="2" id="KW-0812">Transmembrane</keyword>
<feature type="compositionally biased region" description="Low complexity" evidence="1">
    <location>
        <begin position="542"/>
        <end position="554"/>
    </location>
</feature>
<sequence length="575" mass="60555">MHPGPAADSRAAGGPETGSLPLAALIVLVCVGLAAALAPVALTQIGSTRGSLQRMYALQAAQSGLEVGVAGIRAAYGASGGDGDRSRLPCGTVTGSGGAEARATYSLLINYYPDRPTGGSTPLSCAAARGTGAVPDYAMLTSTGTTASGSTARRALRGLYPLRRTTVSPDPTPTYGPENDYSIQPRMILAWSPGSGSTDVCLDPGTAVPGADATPRMRLCDSLDHRNAGYKQNWYYRENLTIATVGSLLSGRAMCLDAGATPVAGRSPTMQPCAEPAPPRQRWFYNKYSNIELAAAAGAGPDDLALSGLCLNVASPGTAGSAVVLGTGGNCHSSSYSTRQTFALSTKTGPGWATRRQADCTAAAGYPCTLRQVVNFINPSRCLDRYDDFSANMECDQEPQLTDTRWNQLWRVPRTVDGPAGTTGPLVTVDTSGRTYCLTASTEFPVQRACNPRSPTADQTFTLYGDTGAYATMYRILDSRGRCMTHPNDNKNGVESSFYWNHANWNWKIRMDACATRRSPPEAFNYAALSDRQKWNAPPVLPTGDQTPGPTTPTTAPPPPAASSTTPLEEVVEVP</sequence>
<dbReference type="InterPro" id="IPR035992">
    <property type="entry name" value="Ricin_B-like_lectins"/>
</dbReference>
<evidence type="ECO:0000313" key="4">
    <source>
        <dbReference type="Proteomes" id="UP000649739"/>
    </source>
</evidence>
<gene>
    <name evidence="3" type="ORF">GCM10010123_42520</name>
</gene>
<feature type="transmembrane region" description="Helical" evidence="2">
    <location>
        <begin position="20"/>
        <end position="45"/>
    </location>
</feature>
<evidence type="ECO:0000256" key="1">
    <source>
        <dbReference type="SAM" id="MobiDB-lite"/>
    </source>
</evidence>
<dbReference type="AlphaFoldDB" id="A0A8J3FCC9"/>
<feature type="region of interest" description="Disordered" evidence="1">
    <location>
        <begin position="535"/>
        <end position="575"/>
    </location>
</feature>
<dbReference type="SUPFAM" id="SSF50370">
    <property type="entry name" value="Ricin B-like lectins"/>
    <property type="match status" value="1"/>
</dbReference>
<name>A0A8J3FCC9_9ACTN</name>
<dbReference type="RefSeq" id="WP_189171973.1">
    <property type="nucleotide sequence ID" value="NZ_BMQB01000012.1"/>
</dbReference>
<comment type="caution">
    <text evidence="3">The sequence shown here is derived from an EMBL/GenBank/DDBJ whole genome shotgun (WGS) entry which is preliminary data.</text>
</comment>
<dbReference type="PROSITE" id="PS50231">
    <property type="entry name" value="RICIN_B_LECTIN"/>
    <property type="match status" value="2"/>
</dbReference>
<keyword evidence="4" id="KW-1185">Reference proteome</keyword>
<protein>
    <submittedName>
        <fullName evidence="3">Uncharacterized protein</fullName>
    </submittedName>
</protein>
<accession>A0A8J3FCC9</accession>
<keyword evidence="2" id="KW-1133">Transmembrane helix</keyword>
<dbReference type="EMBL" id="BMQB01000012">
    <property type="protein sequence ID" value="GGK08057.1"/>
    <property type="molecule type" value="Genomic_DNA"/>
</dbReference>
<evidence type="ECO:0000256" key="2">
    <source>
        <dbReference type="SAM" id="Phobius"/>
    </source>
</evidence>
<proteinExistence type="predicted"/>
<dbReference type="Proteomes" id="UP000649739">
    <property type="component" value="Unassembled WGS sequence"/>
</dbReference>
<dbReference type="Gene3D" id="2.80.10.50">
    <property type="match status" value="1"/>
</dbReference>
<keyword evidence="2" id="KW-0472">Membrane</keyword>
<evidence type="ECO:0000313" key="3">
    <source>
        <dbReference type="EMBL" id="GGK08057.1"/>
    </source>
</evidence>
<reference evidence="3" key="2">
    <citation type="submission" date="2020-09" db="EMBL/GenBank/DDBJ databases">
        <authorList>
            <person name="Sun Q."/>
            <person name="Ohkuma M."/>
        </authorList>
    </citation>
    <scope>NUCLEOTIDE SEQUENCE</scope>
    <source>
        <strain evidence="3">JCM 3090</strain>
    </source>
</reference>
<organism evidence="3 4">
    <name type="scientific">Pilimelia anulata</name>
    <dbReference type="NCBI Taxonomy" id="53371"/>
    <lineage>
        <taxon>Bacteria</taxon>
        <taxon>Bacillati</taxon>
        <taxon>Actinomycetota</taxon>
        <taxon>Actinomycetes</taxon>
        <taxon>Micromonosporales</taxon>
        <taxon>Micromonosporaceae</taxon>
        <taxon>Pilimelia</taxon>
    </lineage>
</organism>
<reference evidence="3" key="1">
    <citation type="journal article" date="2014" name="Int. J. Syst. Evol. Microbiol.">
        <title>Complete genome sequence of Corynebacterium casei LMG S-19264T (=DSM 44701T), isolated from a smear-ripened cheese.</title>
        <authorList>
            <consortium name="US DOE Joint Genome Institute (JGI-PGF)"/>
            <person name="Walter F."/>
            <person name="Albersmeier A."/>
            <person name="Kalinowski J."/>
            <person name="Ruckert C."/>
        </authorList>
    </citation>
    <scope>NUCLEOTIDE SEQUENCE</scope>
    <source>
        <strain evidence="3">JCM 3090</strain>
    </source>
</reference>